<protein>
    <submittedName>
        <fullName evidence="2">Alpha/beta hydrolase fold domain-containing protein</fullName>
    </submittedName>
</protein>
<name>A0A6A6SNU9_9PLEO</name>
<dbReference type="Pfam" id="PF12697">
    <property type="entry name" value="Abhydrolase_6"/>
    <property type="match status" value="1"/>
</dbReference>
<evidence type="ECO:0000313" key="3">
    <source>
        <dbReference type="Proteomes" id="UP000799324"/>
    </source>
</evidence>
<dbReference type="Proteomes" id="UP000799324">
    <property type="component" value="Unassembled WGS sequence"/>
</dbReference>
<evidence type="ECO:0000313" key="2">
    <source>
        <dbReference type="EMBL" id="KAF2647864.1"/>
    </source>
</evidence>
<dbReference type="PANTHER" id="PTHR45763">
    <property type="entry name" value="HYDROLASE, ALPHA/BETA FOLD FAMILY PROTEIN, EXPRESSED-RELATED"/>
    <property type="match status" value="1"/>
</dbReference>
<dbReference type="SUPFAM" id="SSF53474">
    <property type="entry name" value="alpha/beta-Hydrolases"/>
    <property type="match status" value="1"/>
</dbReference>
<sequence length="306" mass="34550">MQESEAITLADGRTLAYAIYGSSSSSTTAFYFHGYPSSRIEGRLWHDTAQKMDIRLIAVDRPGFGNSSFQPNRKLLDWPTDVLALANHLGLEKFYVLGTSGGGPYALACAHELPKDRLLGVSIVSGLYPWALGTSGMMMRSRIMFWVAPWMTGLFGMILDSQLGQATRDPDPKVFEDLMWKDLETRPGKDLDTIKLEEISGPFIAMTREAMKQGGYASAWEGRLFGWYWDFDLEDIDQSIPLTLWHGTDDKNTPFRMAKEAKEMLPGAVLHAQDGEQHISYVVKKSEEILRNLWNGKPRHLDRRLL</sequence>
<proteinExistence type="predicted"/>
<dbReference type="InterPro" id="IPR029058">
    <property type="entry name" value="AB_hydrolase_fold"/>
</dbReference>
<dbReference type="Gene3D" id="3.40.50.1820">
    <property type="entry name" value="alpha/beta hydrolase"/>
    <property type="match status" value="1"/>
</dbReference>
<reference evidence="2" key="1">
    <citation type="journal article" date="2020" name="Stud. Mycol.">
        <title>101 Dothideomycetes genomes: a test case for predicting lifestyles and emergence of pathogens.</title>
        <authorList>
            <person name="Haridas S."/>
            <person name="Albert R."/>
            <person name="Binder M."/>
            <person name="Bloem J."/>
            <person name="Labutti K."/>
            <person name="Salamov A."/>
            <person name="Andreopoulos B."/>
            <person name="Baker S."/>
            <person name="Barry K."/>
            <person name="Bills G."/>
            <person name="Bluhm B."/>
            <person name="Cannon C."/>
            <person name="Castanera R."/>
            <person name="Culley D."/>
            <person name="Daum C."/>
            <person name="Ezra D."/>
            <person name="Gonzalez J."/>
            <person name="Henrissat B."/>
            <person name="Kuo A."/>
            <person name="Liang C."/>
            <person name="Lipzen A."/>
            <person name="Lutzoni F."/>
            <person name="Magnuson J."/>
            <person name="Mondo S."/>
            <person name="Nolan M."/>
            <person name="Ohm R."/>
            <person name="Pangilinan J."/>
            <person name="Park H.-J."/>
            <person name="Ramirez L."/>
            <person name="Alfaro M."/>
            <person name="Sun H."/>
            <person name="Tritt A."/>
            <person name="Yoshinaga Y."/>
            <person name="Zwiers L.-H."/>
            <person name="Turgeon B."/>
            <person name="Goodwin S."/>
            <person name="Spatafora J."/>
            <person name="Crous P."/>
            <person name="Grigoriev I."/>
        </authorList>
    </citation>
    <scope>NUCLEOTIDE SEQUENCE</scope>
    <source>
        <strain evidence="2">CBS 122681</strain>
    </source>
</reference>
<dbReference type="InterPro" id="IPR000073">
    <property type="entry name" value="AB_hydrolase_1"/>
</dbReference>
<dbReference type="EMBL" id="MU004576">
    <property type="protein sequence ID" value="KAF2647864.1"/>
    <property type="molecule type" value="Genomic_DNA"/>
</dbReference>
<dbReference type="OrthoDB" id="294702at2759"/>
<feature type="domain" description="AB hydrolase-1" evidence="1">
    <location>
        <begin position="33"/>
        <end position="278"/>
    </location>
</feature>
<evidence type="ECO:0000259" key="1">
    <source>
        <dbReference type="Pfam" id="PF12697"/>
    </source>
</evidence>
<accession>A0A6A6SNU9</accession>
<organism evidence="2 3">
    <name type="scientific">Lophiostoma macrostomum CBS 122681</name>
    <dbReference type="NCBI Taxonomy" id="1314788"/>
    <lineage>
        <taxon>Eukaryota</taxon>
        <taxon>Fungi</taxon>
        <taxon>Dikarya</taxon>
        <taxon>Ascomycota</taxon>
        <taxon>Pezizomycotina</taxon>
        <taxon>Dothideomycetes</taxon>
        <taxon>Pleosporomycetidae</taxon>
        <taxon>Pleosporales</taxon>
        <taxon>Lophiostomataceae</taxon>
        <taxon>Lophiostoma</taxon>
    </lineage>
</organism>
<keyword evidence="2" id="KW-0378">Hydrolase</keyword>
<dbReference type="GO" id="GO:0016787">
    <property type="term" value="F:hydrolase activity"/>
    <property type="evidence" value="ECO:0007669"/>
    <property type="project" value="UniProtKB-KW"/>
</dbReference>
<dbReference type="AlphaFoldDB" id="A0A6A6SNU9"/>
<keyword evidence="3" id="KW-1185">Reference proteome</keyword>
<gene>
    <name evidence="2" type="ORF">K491DRAFT_273700</name>
</gene>
<dbReference type="PANTHER" id="PTHR45763:SF46">
    <property type="entry name" value="AB HYDROLASE-1 DOMAIN-CONTAINING PROTEIN"/>
    <property type="match status" value="1"/>
</dbReference>